<name>A0A452IDI0_9SAUR</name>
<sequence>MGASQSVDIPGGGTEGYHVLRVRAGRRTGQLARGGQRGSCCAVATGAICLPKDLHGGLLRSEPHVAA</sequence>
<dbReference type="Proteomes" id="UP000291020">
    <property type="component" value="Unassembled WGS sequence"/>
</dbReference>
<protein>
    <submittedName>
        <fullName evidence="1">Uncharacterized protein</fullName>
    </submittedName>
</protein>
<keyword evidence="2" id="KW-1185">Reference proteome</keyword>
<reference evidence="2" key="1">
    <citation type="journal article" date="2017" name="PLoS ONE">
        <title>The Agassiz's desert tortoise genome provides a resource for the conservation of a threatened species.</title>
        <authorList>
            <person name="Tollis M."/>
            <person name="DeNardo D.F."/>
            <person name="Cornelius J.A."/>
            <person name="Dolby G.A."/>
            <person name="Edwards T."/>
            <person name="Henen B.T."/>
            <person name="Karl A.E."/>
            <person name="Murphy R.W."/>
            <person name="Kusumi K."/>
        </authorList>
    </citation>
    <scope>NUCLEOTIDE SEQUENCE [LARGE SCALE GENOMIC DNA]</scope>
</reference>
<reference evidence="1" key="2">
    <citation type="submission" date="2025-08" db="UniProtKB">
        <authorList>
            <consortium name="Ensembl"/>
        </authorList>
    </citation>
    <scope>IDENTIFICATION</scope>
</reference>
<evidence type="ECO:0000313" key="1">
    <source>
        <dbReference type="Ensembl" id="ENSGAGP00000025834.1"/>
    </source>
</evidence>
<accession>A0A452IDI0</accession>
<evidence type="ECO:0000313" key="2">
    <source>
        <dbReference type="Proteomes" id="UP000291020"/>
    </source>
</evidence>
<dbReference type="Ensembl" id="ENSGAGT00000029389.1">
    <property type="protein sequence ID" value="ENSGAGP00000025834.1"/>
    <property type="gene ID" value="ENSGAGG00000018865.1"/>
</dbReference>
<reference evidence="1" key="3">
    <citation type="submission" date="2025-09" db="UniProtKB">
        <authorList>
            <consortium name="Ensembl"/>
        </authorList>
    </citation>
    <scope>IDENTIFICATION</scope>
</reference>
<organism evidence="1 2">
    <name type="scientific">Gopherus agassizii</name>
    <name type="common">Agassiz's desert tortoise</name>
    <dbReference type="NCBI Taxonomy" id="38772"/>
    <lineage>
        <taxon>Eukaryota</taxon>
        <taxon>Metazoa</taxon>
        <taxon>Chordata</taxon>
        <taxon>Craniata</taxon>
        <taxon>Vertebrata</taxon>
        <taxon>Euteleostomi</taxon>
        <taxon>Archelosauria</taxon>
        <taxon>Testudinata</taxon>
        <taxon>Testudines</taxon>
        <taxon>Cryptodira</taxon>
        <taxon>Durocryptodira</taxon>
        <taxon>Testudinoidea</taxon>
        <taxon>Testudinidae</taxon>
        <taxon>Gopherus</taxon>
    </lineage>
</organism>
<proteinExistence type="predicted"/>
<dbReference type="AlphaFoldDB" id="A0A452IDI0"/>